<reference evidence="1" key="1">
    <citation type="submission" date="2020-11" db="EMBL/GenBank/DDBJ databases">
        <authorList>
            <consortium name="DOE Joint Genome Institute"/>
            <person name="Ahrendt S."/>
            <person name="Riley R."/>
            <person name="Andreopoulos W."/>
            <person name="Labutti K."/>
            <person name="Pangilinan J."/>
            <person name="Ruiz-Duenas F.J."/>
            <person name="Barrasa J.M."/>
            <person name="Sanchez-Garcia M."/>
            <person name="Camarero S."/>
            <person name="Miyauchi S."/>
            <person name="Serrano A."/>
            <person name="Linde D."/>
            <person name="Babiker R."/>
            <person name="Drula E."/>
            <person name="Ayuso-Fernandez I."/>
            <person name="Pacheco R."/>
            <person name="Padilla G."/>
            <person name="Ferreira P."/>
            <person name="Barriuso J."/>
            <person name="Kellner H."/>
            <person name="Castanera R."/>
            <person name="Alfaro M."/>
            <person name="Ramirez L."/>
            <person name="Pisabarro A.G."/>
            <person name="Kuo A."/>
            <person name="Tritt A."/>
            <person name="Lipzen A."/>
            <person name="He G."/>
            <person name="Yan M."/>
            <person name="Ng V."/>
            <person name="Cullen D."/>
            <person name="Martin F."/>
            <person name="Rosso M.-N."/>
            <person name="Henrissat B."/>
            <person name="Hibbett D."/>
            <person name="Martinez A.T."/>
            <person name="Grigoriev I.V."/>
        </authorList>
    </citation>
    <scope>NUCLEOTIDE SEQUENCE</scope>
    <source>
        <strain evidence="1">CBS 247.69</strain>
    </source>
</reference>
<proteinExistence type="predicted"/>
<name>A0A9P5Y9X3_9AGAR</name>
<accession>A0A9P5Y9X3</accession>
<dbReference type="EMBL" id="MU150248">
    <property type="protein sequence ID" value="KAF9465379.1"/>
    <property type="molecule type" value="Genomic_DNA"/>
</dbReference>
<comment type="caution">
    <text evidence="1">The sequence shown here is derived from an EMBL/GenBank/DDBJ whole genome shotgun (WGS) entry which is preliminary data.</text>
</comment>
<sequence>MSLDQLVSSLKSTLFNTKLALACGTSIMPLDPNIVLTPPLQLYPSLQNISLLFGLLSQFHQNLFLLQ</sequence>
<gene>
    <name evidence="1" type="ORF">BDZ94DRAFT_1254399</name>
</gene>
<dbReference type="AlphaFoldDB" id="A0A9P5Y9X3"/>
<organism evidence="1 2">
    <name type="scientific">Collybia nuda</name>
    <dbReference type="NCBI Taxonomy" id="64659"/>
    <lineage>
        <taxon>Eukaryota</taxon>
        <taxon>Fungi</taxon>
        <taxon>Dikarya</taxon>
        <taxon>Basidiomycota</taxon>
        <taxon>Agaricomycotina</taxon>
        <taxon>Agaricomycetes</taxon>
        <taxon>Agaricomycetidae</taxon>
        <taxon>Agaricales</taxon>
        <taxon>Tricholomatineae</taxon>
        <taxon>Clitocybaceae</taxon>
        <taxon>Collybia</taxon>
    </lineage>
</organism>
<evidence type="ECO:0000313" key="2">
    <source>
        <dbReference type="Proteomes" id="UP000807353"/>
    </source>
</evidence>
<evidence type="ECO:0000313" key="1">
    <source>
        <dbReference type="EMBL" id="KAF9465379.1"/>
    </source>
</evidence>
<keyword evidence="2" id="KW-1185">Reference proteome</keyword>
<dbReference type="Proteomes" id="UP000807353">
    <property type="component" value="Unassembled WGS sequence"/>
</dbReference>
<protein>
    <submittedName>
        <fullName evidence="1">Uncharacterized protein</fullName>
    </submittedName>
</protein>